<name>A0A382AGD6_9ZZZZ</name>
<sequence>MVAFKNKTSAFTEVLHEKGSKGFLGEKFRDRLGLYQLAGL</sequence>
<proteinExistence type="predicted"/>
<dbReference type="AlphaFoldDB" id="A0A382AGD6"/>
<gene>
    <name evidence="1" type="ORF">METZ01_LOCUS153432</name>
</gene>
<accession>A0A382AGD6</accession>
<dbReference type="EMBL" id="UINC01025286">
    <property type="protein sequence ID" value="SVB00578.1"/>
    <property type="molecule type" value="Genomic_DNA"/>
</dbReference>
<protein>
    <submittedName>
        <fullName evidence="1">Uncharacterized protein</fullName>
    </submittedName>
</protein>
<reference evidence="1" key="1">
    <citation type="submission" date="2018-05" db="EMBL/GenBank/DDBJ databases">
        <authorList>
            <person name="Lanie J.A."/>
            <person name="Ng W.-L."/>
            <person name="Kazmierczak K.M."/>
            <person name="Andrzejewski T.M."/>
            <person name="Davidsen T.M."/>
            <person name="Wayne K.J."/>
            <person name="Tettelin H."/>
            <person name="Glass J.I."/>
            <person name="Rusch D."/>
            <person name="Podicherti R."/>
            <person name="Tsui H.-C.T."/>
            <person name="Winkler M.E."/>
        </authorList>
    </citation>
    <scope>NUCLEOTIDE SEQUENCE</scope>
</reference>
<evidence type="ECO:0000313" key="1">
    <source>
        <dbReference type="EMBL" id="SVB00578.1"/>
    </source>
</evidence>
<feature type="non-terminal residue" evidence="1">
    <location>
        <position position="40"/>
    </location>
</feature>
<organism evidence="1">
    <name type="scientific">marine metagenome</name>
    <dbReference type="NCBI Taxonomy" id="408172"/>
    <lineage>
        <taxon>unclassified sequences</taxon>
        <taxon>metagenomes</taxon>
        <taxon>ecological metagenomes</taxon>
    </lineage>
</organism>